<dbReference type="PANTHER" id="PTHR43534">
    <property type="entry name" value="MIND SUPERFAMILY P-LOOP ATPASE CONTAINING AN INSERTED FERREDOXIN DOMAIN"/>
    <property type="match status" value="1"/>
</dbReference>
<evidence type="ECO:0000313" key="6">
    <source>
        <dbReference type="Proteomes" id="UP000298460"/>
    </source>
</evidence>
<dbReference type="CDD" id="cd03110">
    <property type="entry name" value="SIMIBI_bact_arch"/>
    <property type="match status" value="1"/>
</dbReference>
<dbReference type="InterPro" id="IPR027417">
    <property type="entry name" value="P-loop_NTPase"/>
</dbReference>
<evidence type="ECO:0000259" key="4">
    <source>
        <dbReference type="PROSITE" id="PS51379"/>
    </source>
</evidence>
<dbReference type="Gene3D" id="3.30.70.20">
    <property type="match status" value="1"/>
</dbReference>
<dbReference type="SUPFAM" id="SSF52540">
    <property type="entry name" value="P-loop containing nucleoside triphosphate hydrolases"/>
    <property type="match status" value="1"/>
</dbReference>
<feature type="domain" description="4Fe-4S ferredoxin-type" evidence="4">
    <location>
        <begin position="88"/>
        <end position="117"/>
    </location>
</feature>
<name>A0A4Z0R6E5_9FIRM</name>
<dbReference type="InterPro" id="IPR017896">
    <property type="entry name" value="4Fe4S_Fe-S-bd"/>
</dbReference>
<keyword evidence="1" id="KW-0479">Metal-binding</keyword>
<evidence type="ECO:0000256" key="3">
    <source>
        <dbReference type="ARBA" id="ARBA00023014"/>
    </source>
</evidence>
<dbReference type="OrthoDB" id="9778602at2"/>
<dbReference type="InterPro" id="IPR002586">
    <property type="entry name" value="CobQ/CobB/MinD/ParA_Nub-bd_dom"/>
</dbReference>
<gene>
    <name evidence="5" type="ORF">E4K67_09090</name>
</gene>
<protein>
    <submittedName>
        <fullName evidence="5">ATPase</fullName>
    </submittedName>
</protein>
<dbReference type="Gene3D" id="3.40.50.300">
    <property type="entry name" value="P-loop containing nucleotide triphosphate hydrolases"/>
    <property type="match status" value="1"/>
</dbReference>
<sequence length="295" mass="31740">MKQLLILSGKGGTGKTTIASAFIKLSKAKAYADCDVDAPNLHLVMNQVSEAKRTDYFGLPKAEIDLDLCVQCDLCRQNCRFDAIHAGAEYKVDYYACEGCGVCEAVCPARAVTLKRSVAGELMLYADDTVFSTAELKMGSGTSGMLVTNVKKAMKLAAQNIDLAIIDGSPGIGCPVIASLSGVDMVLIVAEPSISGISDMERIIKTAEKFQTSIAVCINKYDTNLGNTERIEEFCQTHKIPFAGRIPFDPEAVKAINNSQSIVDIDCSSGRATKEVFDKTIKILFDGGLTLQVKR</sequence>
<dbReference type="RefSeq" id="WP_135546104.1">
    <property type="nucleotide sequence ID" value="NZ_SPQQ01000003.1"/>
</dbReference>
<dbReference type="PROSITE" id="PS00198">
    <property type="entry name" value="4FE4S_FER_1"/>
    <property type="match status" value="1"/>
</dbReference>
<evidence type="ECO:0000313" key="5">
    <source>
        <dbReference type="EMBL" id="TGE38124.1"/>
    </source>
</evidence>
<keyword evidence="6" id="KW-1185">Reference proteome</keyword>
<reference evidence="5 6" key="1">
    <citation type="submission" date="2019-03" db="EMBL/GenBank/DDBJ databases">
        <title>Draft Genome Sequence of Desulfosporosinus fructosivorans Strain 63.6F, Isolated from Marine Sediment in the Baltic Sea.</title>
        <authorList>
            <person name="Hausmann B."/>
            <person name="Vandieken V."/>
            <person name="Pjevac P."/>
            <person name="Schreck K."/>
            <person name="Herbold C.W."/>
            <person name="Loy A."/>
        </authorList>
    </citation>
    <scope>NUCLEOTIDE SEQUENCE [LARGE SCALE GENOMIC DNA]</scope>
    <source>
        <strain evidence="5 6">63.6F</strain>
    </source>
</reference>
<keyword evidence="2" id="KW-0408">Iron</keyword>
<dbReference type="GO" id="GO:0046872">
    <property type="term" value="F:metal ion binding"/>
    <property type="evidence" value="ECO:0007669"/>
    <property type="project" value="UniProtKB-KW"/>
</dbReference>
<dbReference type="GO" id="GO:0051536">
    <property type="term" value="F:iron-sulfur cluster binding"/>
    <property type="evidence" value="ECO:0007669"/>
    <property type="project" value="UniProtKB-KW"/>
</dbReference>
<dbReference type="EMBL" id="SPQQ01000003">
    <property type="protein sequence ID" value="TGE38124.1"/>
    <property type="molecule type" value="Genomic_DNA"/>
</dbReference>
<evidence type="ECO:0000256" key="1">
    <source>
        <dbReference type="ARBA" id="ARBA00022723"/>
    </source>
</evidence>
<dbReference type="PROSITE" id="PS51379">
    <property type="entry name" value="4FE4S_FER_2"/>
    <property type="match status" value="2"/>
</dbReference>
<comment type="caution">
    <text evidence="5">The sequence shown here is derived from an EMBL/GenBank/DDBJ whole genome shotgun (WGS) entry which is preliminary data.</text>
</comment>
<proteinExistence type="predicted"/>
<evidence type="ECO:0000256" key="2">
    <source>
        <dbReference type="ARBA" id="ARBA00023004"/>
    </source>
</evidence>
<dbReference type="PANTHER" id="PTHR43534:SF1">
    <property type="entry name" value="4FE-4S CLUSTER CONTAINING PARA FAMILY ATPASE PROTEIN"/>
    <property type="match status" value="1"/>
</dbReference>
<accession>A0A4Z0R6E5</accession>
<dbReference type="InterPro" id="IPR017900">
    <property type="entry name" value="4Fe4S_Fe_S_CS"/>
</dbReference>
<dbReference type="Proteomes" id="UP000298460">
    <property type="component" value="Unassembled WGS sequence"/>
</dbReference>
<dbReference type="Pfam" id="PF00037">
    <property type="entry name" value="Fer4"/>
    <property type="match status" value="2"/>
</dbReference>
<feature type="domain" description="4Fe-4S ferredoxin-type" evidence="4">
    <location>
        <begin position="60"/>
        <end position="85"/>
    </location>
</feature>
<keyword evidence="3" id="KW-0411">Iron-sulfur</keyword>
<organism evidence="5 6">
    <name type="scientific">Desulfosporosinus fructosivorans</name>
    <dbReference type="NCBI Taxonomy" id="2018669"/>
    <lineage>
        <taxon>Bacteria</taxon>
        <taxon>Bacillati</taxon>
        <taxon>Bacillota</taxon>
        <taxon>Clostridia</taxon>
        <taxon>Eubacteriales</taxon>
        <taxon>Desulfitobacteriaceae</taxon>
        <taxon>Desulfosporosinus</taxon>
    </lineage>
</organism>
<dbReference type="Pfam" id="PF01656">
    <property type="entry name" value="CbiA"/>
    <property type="match status" value="1"/>
</dbReference>
<dbReference type="AlphaFoldDB" id="A0A4Z0R6E5"/>